<evidence type="ECO:0000313" key="15">
    <source>
        <dbReference type="Proteomes" id="UP000324091"/>
    </source>
</evidence>
<evidence type="ECO:0000256" key="12">
    <source>
        <dbReference type="RuleBase" id="RU003519"/>
    </source>
</evidence>
<comment type="similarity">
    <text evidence="2 11">Belongs to the glypican family.</text>
</comment>
<keyword evidence="15" id="KW-1185">Reference proteome</keyword>
<evidence type="ECO:0000256" key="4">
    <source>
        <dbReference type="ARBA" id="ARBA00022622"/>
    </source>
</evidence>
<evidence type="ECO:0000256" key="2">
    <source>
        <dbReference type="ARBA" id="ARBA00010260"/>
    </source>
</evidence>
<accession>A0A5C6P2K2</accession>
<evidence type="ECO:0000256" key="1">
    <source>
        <dbReference type="ARBA" id="ARBA00004609"/>
    </source>
</evidence>
<evidence type="ECO:0000256" key="11">
    <source>
        <dbReference type="RuleBase" id="RU003518"/>
    </source>
</evidence>
<feature type="region of interest" description="Disordered" evidence="13">
    <location>
        <begin position="53"/>
        <end position="80"/>
    </location>
</feature>
<evidence type="ECO:0000256" key="5">
    <source>
        <dbReference type="ARBA" id="ARBA00022729"/>
    </source>
</evidence>
<dbReference type="GO" id="GO:0098552">
    <property type="term" value="C:side of membrane"/>
    <property type="evidence" value="ECO:0007669"/>
    <property type="project" value="UniProtKB-KW"/>
</dbReference>
<comment type="subcellular location">
    <subcellularLocation>
        <location evidence="1 12">Cell membrane</location>
        <topology evidence="1 12">Lipid-anchor</topology>
        <topology evidence="1 12">GPI-anchor</topology>
    </subcellularLocation>
</comment>
<evidence type="ECO:0000256" key="10">
    <source>
        <dbReference type="ARBA" id="ARBA00023288"/>
    </source>
</evidence>
<comment type="function">
    <text evidence="12">Cell surface proteoglycan.</text>
</comment>
<dbReference type="Proteomes" id="UP000324091">
    <property type="component" value="Chromosome 15"/>
</dbReference>
<dbReference type="GO" id="GO:0005576">
    <property type="term" value="C:extracellular region"/>
    <property type="evidence" value="ECO:0007669"/>
    <property type="project" value="TreeGrafter"/>
</dbReference>
<dbReference type="EMBL" id="RHFK02000007">
    <property type="protein sequence ID" value="TWW73276.1"/>
    <property type="molecule type" value="Genomic_DNA"/>
</dbReference>
<keyword evidence="8" id="KW-0325">Glycoprotein</keyword>
<dbReference type="PANTHER" id="PTHR10822">
    <property type="entry name" value="GLYPICAN"/>
    <property type="match status" value="1"/>
</dbReference>
<keyword evidence="4 12" id="KW-0336">GPI-anchor</keyword>
<gene>
    <name evidence="14" type="ORF">D4764_15G0006700</name>
</gene>
<evidence type="ECO:0000256" key="8">
    <source>
        <dbReference type="ARBA" id="ARBA00023180"/>
    </source>
</evidence>
<dbReference type="GO" id="GO:1905475">
    <property type="term" value="P:regulation of protein localization to membrane"/>
    <property type="evidence" value="ECO:0007669"/>
    <property type="project" value="TreeGrafter"/>
</dbReference>
<dbReference type="GO" id="GO:0090263">
    <property type="term" value="P:positive regulation of canonical Wnt signaling pathway"/>
    <property type="evidence" value="ECO:0007669"/>
    <property type="project" value="TreeGrafter"/>
</dbReference>
<evidence type="ECO:0000256" key="7">
    <source>
        <dbReference type="ARBA" id="ARBA00023136"/>
    </source>
</evidence>
<dbReference type="AlphaFoldDB" id="A0A5C6P2K2"/>
<dbReference type="GO" id="GO:0016477">
    <property type="term" value="P:cell migration"/>
    <property type="evidence" value="ECO:0007669"/>
    <property type="project" value="TreeGrafter"/>
</dbReference>
<comment type="caution">
    <text evidence="14">The sequence shown here is derived from an EMBL/GenBank/DDBJ whole genome shotgun (WGS) entry which is preliminary data.</text>
</comment>
<organism evidence="14 15">
    <name type="scientific">Takifugu flavidus</name>
    <name type="common">sansaifugu</name>
    <dbReference type="NCBI Taxonomy" id="433684"/>
    <lineage>
        <taxon>Eukaryota</taxon>
        <taxon>Metazoa</taxon>
        <taxon>Chordata</taxon>
        <taxon>Craniata</taxon>
        <taxon>Vertebrata</taxon>
        <taxon>Euteleostomi</taxon>
        <taxon>Actinopterygii</taxon>
        <taxon>Neopterygii</taxon>
        <taxon>Teleostei</taxon>
        <taxon>Neoteleostei</taxon>
        <taxon>Acanthomorphata</taxon>
        <taxon>Eupercaria</taxon>
        <taxon>Tetraodontiformes</taxon>
        <taxon>Tetradontoidea</taxon>
        <taxon>Tetraodontidae</taxon>
        <taxon>Takifugu</taxon>
    </lineage>
</organism>
<keyword evidence="6 12" id="KW-0654">Proteoglycan</keyword>
<keyword evidence="7 12" id="KW-0472">Membrane</keyword>
<evidence type="ECO:0000256" key="9">
    <source>
        <dbReference type="ARBA" id="ARBA00023207"/>
    </source>
</evidence>
<keyword evidence="5" id="KW-0732">Signal</keyword>
<name>A0A5C6P2K2_9TELE</name>
<evidence type="ECO:0000256" key="6">
    <source>
        <dbReference type="ARBA" id="ARBA00022974"/>
    </source>
</evidence>
<evidence type="ECO:0000256" key="3">
    <source>
        <dbReference type="ARBA" id="ARBA00022475"/>
    </source>
</evidence>
<reference evidence="14 15" key="1">
    <citation type="submission" date="2019-04" db="EMBL/GenBank/DDBJ databases">
        <title>Chromosome genome assembly for Takifugu flavidus.</title>
        <authorList>
            <person name="Xiao S."/>
        </authorList>
    </citation>
    <scope>NUCLEOTIDE SEQUENCE [LARGE SCALE GENOMIC DNA]</scope>
    <source>
        <strain evidence="14">HTHZ2018</strain>
        <tissue evidence="14">Muscle</tissue>
    </source>
</reference>
<dbReference type="Pfam" id="PF01153">
    <property type="entry name" value="Glypican"/>
    <property type="match status" value="1"/>
</dbReference>
<dbReference type="GO" id="GO:0005886">
    <property type="term" value="C:plasma membrane"/>
    <property type="evidence" value="ECO:0007669"/>
    <property type="project" value="UniProtKB-SubCell"/>
</dbReference>
<keyword evidence="10 12" id="KW-0449">Lipoprotein</keyword>
<dbReference type="GO" id="GO:0009986">
    <property type="term" value="C:cell surface"/>
    <property type="evidence" value="ECO:0007669"/>
    <property type="project" value="TreeGrafter"/>
</dbReference>
<keyword evidence="3" id="KW-1003">Cell membrane</keyword>
<sequence>MSRGLSPRVNSYRGPLWILSAAIFAANVIEVNSYSCHEVKTAFQLRQVGPLSRVPETPRTGTADDTVDGGSKMSNISRSKDRNTEAATAQFLMGPESNLLLTRDREEQAGFQRESLDIQVVTDDMQAQKSEGANHCVLLEVRHALIFNENTYDVPIYSDVDLSVCKHQGPSCCTRKMEESYHIAVKRETIHNIHSYSYELEHLLSGHSDAFQESLGSFPSYLRSEHVCRIKIRSSTCPNQAKMENNNGATIETLV</sequence>
<protein>
    <submittedName>
        <fullName evidence="14">Uncharacterized protein</fullName>
    </submittedName>
</protein>
<keyword evidence="9 12" id="KW-0357">Heparan sulfate</keyword>
<proteinExistence type="inferred from homology"/>
<dbReference type="InterPro" id="IPR001863">
    <property type="entry name" value="Glypican"/>
</dbReference>
<dbReference type="PANTHER" id="PTHR10822:SF19">
    <property type="entry name" value="GLYPICAN-5"/>
    <property type="match status" value="1"/>
</dbReference>
<evidence type="ECO:0000256" key="13">
    <source>
        <dbReference type="SAM" id="MobiDB-lite"/>
    </source>
</evidence>
<evidence type="ECO:0000313" key="14">
    <source>
        <dbReference type="EMBL" id="TWW73276.1"/>
    </source>
</evidence>